<evidence type="ECO:0000256" key="7">
    <source>
        <dbReference type="ARBA" id="ARBA00022614"/>
    </source>
</evidence>
<evidence type="ECO:0000256" key="3">
    <source>
        <dbReference type="ARBA" id="ARBA00004642"/>
    </source>
</evidence>
<keyword evidence="12" id="KW-0539">Nucleus</keyword>
<dbReference type="SUPFAM" id="SSF54928">
    <property type="entry name" value="RNA-binding domain, RBD"/>
    <property type="match status" value="1"/>
</dbReference>
<dbReference type="AlphaFoldDB" id="A0A8C5ZAG6"/>
<evidence type="ECO:0000256" key="13">
    <source>
        <dbReference type="ARBA" id="ARBA00077623"/>
    </source>
</evidence>
<name>A0A8C5ZAG6_MARMA</name>
<keyword evidence="7" id="KW-0433">Leucine-rich repeat</keyword>
<evidence type="ECO:0000256" key="12">
    <source>
        <dbReference type="ARBA" id="ARBA00023242"/>
    </source>
</evidence>
<evidence type="ECO:0000313" key="18">
    <source>
        <dbReference type="Ensembl" id="ENSMMMP00000011857.1"/>
    </source>
</evidence>
<reference evidence="18" key="2">
    <citation type="submission" date="2025-09" db="UniProtKB">
        <authorList>
            <consortium name="Ensembl"/>
        </authorList>
    </citation>
    <scope>IDENTIFICATION</scope>
</reference>
<dbReference type="Gene3D" id="3.10.450.50">
    <property type="match status" value="1"/>
</dbReference>
<dbReference type="Gene3D" id="3.30.70.330">
    <property type="match status" value="1"/>
</dbReference>
<dbReference type="SMART" id="SM00804">
    <property type="entry name" value="TAP_C"/>
    <property type="match status" value="1"/>
</dbReference>
<comment type="subcellular location">
    <subcellularLocation>
        <location evidence="1">Cytoplasm</location>
    </subcellularLocation>
    <subcellularLocation>
        <location evidence="2">Nucleus</location>
        <location evidence="2">Nuclear pore complex</location>
    </subcellularLocation>
    <subcellularLocation>
        <location evidence="3">Nucleus</location>
        <location evidence="3">Nucleoplasm</location>
    </subcellularLocation>
</comment>
<dbReference type="Pfam" id="PF24048">
    <property type="entry name" value="LRR_NXF1-5"/>
    <property type="match status" value="1"/>
</dbReference>
<evidence type="ECO:0000256" key="10">
    <source>
        <dbReference type="ARBA" id="ARBA00023010"/>
    </source>
</evidence>
<evidence type="ECO:0000256" key="1">
    <source>
        <dbReference type="ARBA" id="ARBA00004496"/>
    </source>
</evidence>
<dbReference type="InterPro" id="IPR009060">
    <property type="entry name" value="UBA-like_sf"/>
</dbReference>
<dbReference type="PROSITE" id="PS51281">
    <property type="entry name" value="TAP_C"/>
    <property type="match status" value="1"/>
</dbReference>
<dbReference type="Pfam" id="PF03943">
    <property type="entry name" value="TAP_C"/>
    <property type="match status" value="1"/>
</dbReference>
<keyword evidence="6" id="KW-0963">Cytoplasm</keyword>
<dbReference type="GO" id="GO:0005643">
    <property type="term" value="C:nuclear pore"/>
    <property type="evidence" value="ECO:0007669"/>
    <property type="project" value="UniProtKB-SubCell"/>
</dbReference>
<dbReference type="PANTHER" id="PTHR10662:SF15">
    <property type="entry name" value="NUCLEAR RNA EXPORT FACTOR 5"/>
    <property type="match status" value="1"/>
</dbReference>
<dbReference type="PANTHER" id="PTHR10662">
    <property type="entry name" value="NUCLEAR RNA EXPORT FACTOR"/>
    <property type="match status" value="1"/>
</dbReference>
<evidence type="ECO:0000256" key="6">
    <source>
        <dbReference type="ARBA" id="ARBA00022490"/>
    </source>
</evidence>
<dbReference type="GeneTree" id="ENSGT00390000007539"/>
<keyword evidence="10" id="KW-0811">Translocation</keyword>
<dbReference type="InterPro" id="IPR002075">
    <property type="entry name" value="NTF2_dom"/>
</dbReference>
<dbReference type="FunFam" id="3.10.450.50:FF:000004">
    <property type="entry name" value="Nuclear RNA export factor 1"/>
    <property type="match status" value="1"/>
</dbReference>
<keyword evidence="11" id="KW-0653">Protein transport</keyword>
<keyword evidence="11" id="KW-0906">Nuclear pore complex</keyword>
<evidence type="ECO:0000256" key="2">
    <source>
        <dbReference type="ARBA" id="ARBA00004567"/>
    </source>
</evidence>
<dbReference type="InterPro" id="IPR001611">
    <property type="entry name" value="Leu-rich_rpt"/>
</dbReference>
<feature type="domain" description="NTF2" evidence="16">
    <location>
        <begin position="365"/>
        <end position="513"/>
    </location>
</feature>
<evidence type="ECO:0000256" key="8">
    <source>
        <dbReference type="ARBA" id="ARBA00022737"/>
    </source>
</evidence>
<dbReference type="InterPro" id="IPR018222">
    <property type="entry name" value="Nuclear_transport_factor_2_euk"/>
</dbReference>
<evidence type="ECO:0000313" key="19">
    <source>
        <dbReference type="Proteomes" id="UP000694407"/>
    </source>
</evidence>
<comment type="similarity">
    <text evidence="4">Belongs to the NXF family.</text>
</comment>
<dbReference type="PROSITE" id="PS50177">
    <property type="entry name" value="NTF2_DOMAIN"/>
    <property type="match status" value="1"/>
</dbReference>
<evidence type="ECO:0000256" key="5">
    <source>
        <dbReference type="ARBA" id="ARBA00022448"/>
    </source>
</evidence>
<evidence type="ECO:0000256" key="15">
    <source>
        <dbReference type="ARBA" id="ARBA00082469"/>
    </source>
</evidence>
<dbReference type="GO" id="GO:0003723">
    <property type="term" value="F:RNA binding"/>
    <property type="evidence" value="ECO:0007669"/>
    <property type="project" value="InterPro"/>
</dbReference>
<dbReference type="FunFam" id="3.80.10.10:FF:000183">
    <property type="entry name" value="nuclear RNA export factor 2-like"/>
    <property type="match status" value="1"/>
</dbReference>
<dbReference type="Pfam" id="PF09162">
    <property type="entry name" value="Tap-RNA_bind"/>
    <property type="match status" value="1"/>
</dbReference>
<reference evidence="18" key="1">
    <citation type="submission" date="2025-08" db="UniProtKB">
        <authorList>
            <consortium name="Ensembl"/>
        </authorList>
    </citation>
    <scope>IDENTIFICATION</scope>
</reference>
<evidence type="ECO:0000256" key="9">
    <source>
        <dbReference type="ARBA" id="ARBA00022816"/>
    </source>
</evidence>
<dbReference type="Gene3D" id="3.80.10.10">
    <property type="entry name" value="Ribonuclease Inhibitor"/>
    <property type="match status" value="1"/>
</dbReference>
<feature type="domain" description="TAP-C" evidence="17">
    <location>
        <begin position="542"/>
        <end position="597"/>
    </location>
</feature>
<dbReference type="GO" id="GO:0016973">
    <property type="term" value="P:poly(A)+ mRNA export from nucleus"/>
    <property type="evidence" value="ECO:0007669"/>
    <property type="project" value="TreeGrafter"/>
</dbReference>
<dbReference type="SUPFAM" id="SSF52058">
    <property type="entry name" value="L domain-like"/>
    <property type="match status" value="1"/>
</dbReference>
<dbReference type="CDD" id="cd14342">
    <property type="entry name" value="UBA_TAP-C"/>
    <property type="match status" value="1"/>
</dbReference>
<keyword evidence="19" id="KW-1185">Reference proteome</keyword>
<keyword evidence="8" id="KW-0677">Repeat</keyword>
<evidence type="ECO:0000259" key="16">
    <source>
        <dbReference type="PROSITE" id="PS50177"/>
    </source>
</evidence>
<dbReference type="PROSITE" id="PS51450">
    <property type="entry name" value="LRR"/>
    <property type="match status" value="1"/>
</dbReference>
<dbReference type="GO" id="GO:0005737">
    <property type="term" value="C:cytoplasm"/>
    <property type="evidence" value="ECO:0007669"/>
    <property type="project" value="UniProtKB-SubCell"/>
</dbReference>
<dbReference type="InterPro" id="IPR032675">
    <property type="entry name" value="LRR_dom_sf"/>
</dbReference>
<dbReference type="Pfam" id="PF22602">
    <property type="entry name" value="NXF_NTF2"/>
    <property type="match status" value="1"/>
</dbReference>
<dbReference type="InterPro" id="IPR015245">
    <property type="entry name" value="Tap_RNA-bd"/>
</dbReference>
<evidence type="ECO:0000256" key="11">
    <source>
        <dbReference type="ARBA" id="ARBA00023132"/>
    </source>
</evidence>
<dbReference type="GO" id="GO:0015031">
    <property type="term" value="P:protein transport"/>
    <property type="evidence" value="ECO:0007669"/>
    <property type="project" value="UniProtKB-KW"/>
</dbReference>
<dbReference type="InterPro" id="IPR035979">
    <property type="entry name" value="RBD_domain_sf"/>
</dbReference>
<dbReference type="InterPro" id="IPR005637">
    <property type="entry name" value="TAP_C_dom"/>
</dbReference>
<dbReference type="InterPro" id="IPR012677">
    <property type="entry name" value="Nucleotide-bd_a/b_plait_sf"/>
</dbReference>
<keyword evidence="5" id="KW-0813">Transport</keyword>
<proteinExistence type="inferred from homology"/>
<dbReference type="InterPro" id="IPR030217">
    <property type="entry name" value="NXF_fam"/>
</dbReference>
<sequence length="597" mass="69000">RKRCGSLSWSNSGRRKLHYEHTGYELPPSCLQEDNGNMGMRDVHDESQVRYTPYSAHHDHRRGKWHDEEPTHVTLWREKKTRGREMGKEIRDGVKRRWFKVTIPYGRKYDKAWLMNSIQGHCSVPFTPVDFHYIRNRARFFVRDAGTASALKDVSYKICDDNDVKILVLVSPSAVPYSVQNKFSAEQVEQLKLTMRKRYDVSQQALDLQKLRFDPDLVGCDIDMILNRRNCMFATLQIIERNFPELLSLNLRNNKLYRLDGLSDIVEKAPHVKILNLSKNELRTSKELEKLKGMELEELWLEGNPLCSDFPEQSAYVSAIQDCFPNLLRLDGQELPTPIVVDLDAPKLIKPCTEESKGTETLKNLVLQFLQEYYLIYDHGDREGLLSAYHNKACFSLTILFHPKDSAQNSLCKFIKDSKNMRKLRNSYQWKQLKHTKRDILDTFCVLPKTRHDLSSFVVDMWFQTETMLCFSVNGLFKEEGKSQGCVHAFTRTFVATPGSNSSLCIVNDQLIVRDASPGEIQSAFSIPMPTHCSSFMSTLSQEQQETVQAFSIQSGMKLEWSQKCLEDNQWNYIRAGQVFTMLQNQGKIPGEAFKQC</sequence>
<evidence type="ECO:0000259" key="17">
    <source>
        <dbReference type="PROSITE" id="PS51281"/>
    </source>
</evidence>
<keyword evidence="9" id="KW-0509">mRNA transport</keyword>
<evidence type="ECO:0000256" key="4">
    <source>
        <dbReference type="ARBA" id="ARBA00009285"/>
    </source>
</evidence>
<dbReference type="FunFam" id="3.30.70.330:FF:000165">
    <property type="entry name" value="nuclear RNA export factor 1"/>
    <property type="match status" value="1"/>
</dbReference>
<protein>
    <recommendedName>
        <fullName evidence="15">Tip-associated protein</fullName>
    </recommendedName>
    <alternativeName>
        <fullName evidence="13">Tip-associating protein</fullName>
    </alternativeName>
    <alternativeName>
        <fullName evidence="14">mRNA export factor TAP</fullName>
    </alternativeName>
</protein>
<dbReference type="SUPFAM" id="SSF54427">
    <property type="entry name" value="NTF2-like"/>
    <property type="match status" value="1"/>
</dbReference>
<dbReference type="Proteomes" id="UP000694407">
    <property type="component" value="Unplaced"/>
</dbReference>
<dbReference type="GO" id="GO:0005654">
    <property type="term" value="C:nucleoplasm"/>
    <property type="evidence" value="ECO:0007669"/>
    <property type="project" value="UniProtKB-SubCell"/>
</dbReference>
<organism evidence="18 19">
    <name type="scientific">Marmota marmota marmota</name>
    <name type="common">Alpine marmot</name>
    <dbReference type="NCBI Taxonomy" id="9994"/>
    <lineage>
        <taxon>Eukaryota</taxon>
        <taxon>Metazoa</taxon>
        <taxon>Chordata</taxon>
        <taxon>Craniata</taxon>
        <taxon>Vertebrata</taxon>
        <taxon>Euteleostomi</taxon>
        <taxon>Mammalia</taxon>
        <taxon>Eutheria</taxon>
        <taxon>Euarchontoglires</taxon>
        <taxon>Glires</taxon>
        <taxon>Rodentia</taxon>
        <taxon>Sciuromorpha</taxon>
        <taxon>Sciuridae</taxon>
        <taxon>Xerinae</taxon>
        <taxon>Marmotini</taxon>
        <taxon>Marmota</taxon>
    </lineage>
</organism>
<dbReference type="SUPFAM" id="SSF46934">
    <property type="entry name" value="UBA-like"/>
    <property type="match status" value="1"/>
</dbReference>
<evidence type="ECO:0000256" key="14">
    <source>
        <dbReference type="ARBA" id="ARBA00080675"/>
    </source>
</evidence>
<dbReference type="InterPro" id="IPR057125">
    <property type="entry name" value="NXF1/2/3/5-like_LRR"/>
</dbReference>
<dbReference type="FunFam" id="1.10.8.10:FF:000018">
    <property type="entry name" value="Nuclear RNA export factor 1"/>
    <property type="match status" value="1"/>
</dbReference>
<accession>A0A8C5ZAG6</accession>
<dbReference type="InterPro" id="IPR032710">
    <property type="entry name" value="NTF2-like_dom_sf"/>
</dbReference>
<dbReference type="Gene3D" id="1.10.8.10">
    <property type="entry name" value="DNA helicase RuvA subunit, C-terminal domain"/>
    <property type="match status" value="1"/>
</dbReference>
<dbReference type="Ensembl" id="ENSMMMT00000013542.1">
    <property type="protein sequence ID" value="ENSMMMP00000011857.1"/>
    <property type="gene ID" value="ENSMMMG00000010564.1"/>
</dbReference>